<protein>
    <recommendedName>
        <fullName evidence="3">Deacetylase sirtuin-type domain-containing protein</fullName>
    </recommendedName>
</protein>
<dbReference type="AlphaFoldDB" id="C5J6L4"/>
<dbReference type="HOGENOM" id="CLU_071599_0_0_14"/>
<keyword evidence="5" id="KW-1185">Reference proteome</keyword>
<keyword evidence="2" id="KW-0862">Zinc</keyword>
<proteinExistence type="predicted"/>
<dbReference type="GO" id="GO:0046872">
    <property type="term" value="F:metal ion binding"/>
    <property type="evidence" value="ECO:0007669"/>
    <property type="project" value="UniProtKB-KW"/>
</dbReference>
<reference evidence="5" key="1">
    <citation type="journal article" date="2009" name="BMC Bioinformatics">
        <title>The Mycoplasma conjunctivae genome sequencing, annotation and analysis.</title>
        <authorList>
            <person name="Calderon-Copete S.P."/>
            <person name="Wigger G."/>
            <person name="Wunderlin C."/>
            <person name="Schmidheini T."/>
            <person name="Frey J."/>
            <person name="Quail M.A."/>
            <person name="Falquet L."/>
        </authorList>
    </citation>
    <scope>NUCLEOTIDE SEQUENCE [LARGE SCALE GENOMIC DNA]</scope>
    <source>
        <strain evidence="5">ATCC 25834 / NCTC 10147 / HRC/581</strain>
    </source>
</reference>
<keyword evidence="1" id="KW-0520">NAD</keyword>
<evidence type="ECO:0000313" key="4">
    <source>
        <dbReference type="EMBL" id="CAT05110.1"/>
    </source>
</evidence>
<evidence type="ECO:0000256" key="2">
    <source>
        <dbReference type="PROSITE-ProRule" id="PRU00236"/>
    </source>
</evidence>
<evidence type="ECO:0000313" key="5">
    <source>
        <dbReference type="Proteomes" id="UP000001491"/>
    </source>
</evidence>
<dbReference type="InterPro" id="IPR029035">
    <property type="entry name" value="DHS-like_NAD/FAD-binding_dom"/>
</dbReference>
<name>C5J6L4_MESCH</name>
<dbReference type="Gene3D" id="3.40.50.1220">
    <property type="entry name" value="TPP-binding domain"/>
    <property type="match status" value="1"/>
</dbReference>
<sequence length="299" mass="34877">MNSKNLKITNLDQDSQEILALINQAEAIVVGIGSGLTAADGIGYAGFRFEEHFGDFIEKYRFLDMLQASLFDFPNWQTYWAFHSRFIKLNYFDLPKSASFLKLKEILANKNYFIITTNSDSSLEVNDFDQSKIFYIQGKYNLLQCSKMCQNILYKNDKLINQMVKTQQNMQINATLLPKCPNCDAFLEVNKRIAYKGMVEDATFLAQQKAYDDFLKENQDKKVLFWEIGVGYTTPQLIKWAFWKMCLANRKSTYLVFNAKNYHISSELKKQTKIYHYDIAKLIDKVWQQGAKNDFNRTN</sequence>
<evidence type="ECO:0000256" key="1">
    <source>
        <dbReference type="ARBA" id="ARBA00023027"/>
    </source>
</evidence>
<organism evidence="4 5">
    <name type="scientific">Mesomycoplasma conjunctivae (strain ATCC 25834 / NCTC 10147 / HRC/581)</name>
    <name type="common">Mycoplasma conjunctivae</name>
    <dbReference type="NCBI Taxonomy" id="572263"/>
    <lineage>
        <taxon>Bacteria</taxon>
        <taxon>Bacillati</taxon>
        <taxon>Mycoplasmatota</taxon>
        <taxon>Mycoplasmoidales</taxon>
        <taxon>Metamycoplasmataceae</taxon>
        <taxon>Mesomycoplasma</taxon>
    </lineage>
</organism>
<dbReference type="Proteomes" id="UP000001491">
    <property type="component" value="Chromosome"/>
</dbReference>
<dbReference type="KEGG" id="mco:MCJ_004200"/>
<dbReference type="eggNOG" id="COG0846">
    <property type="taxonomic scope" value="Bacteria"/>
</dbReference>
<comment type="caution">
    <text evidence="2">Lacks conserved residue(s) required for the propagation of feature annotation.</text>
</comment>
<dbReference type="EMBL" id="FM864216">
    <property type="protein sequence ID" value="CAT05110.1"/>
    <property type="molecule type" value="Genomic_DNA"/>
</dbReference>
<dbReference type="PROSITE" id="PS50305">
    <property type="entry name" value="SIRTUIN"/>
    <property type="match status" value="1"/>
</dbReference>
<accession>C5J6L4</accession>
<dbReference type="SUPFAM" id="SSF52467">
    <property type="entry name" value="DHS-like NAD/FAD-binding domain"/>
    <property type="match status" value="1"/>
</dbReference>
<dbReference type="InterPro" id="IPR026590">
    <property type="entry name" value="Ssirtuin_cat_dom"/>
</dbReference>
<feature type="domain" description="Deacetylase sirtuin-type" evidence="3">
    <location>
        <begin position="8"/>
        <end position="292"/>
    </location>
</feature>
<feature type="binding site" evidence="2">
    <location>
        <position position="183"/>
    </location>
    <ligand>
        <name>Zn(2+)</name>
        <dbReference type="ChEBI" id="CHEBI:29105"/>
    </ligand>
</feature>
<keyword evidence="2" id="KW-0479">Metal-binding</keyword>
<feature type="binding site" evidence="2">
    <location>
        <position position="149"/>
    </location>
    <ligand>
        <name>Zn(2+)</name>
        <dbReference type="ChEBI" id="CHEBI:29105"/>
    </ligand>
</feature>
<gene>
    <name evidence="4" type="ordered locus">MCJ_004200</name>
</gene>
<evidence type="ECO:0000259" key="3">
    <source>
        <dbReference type="PROSITE" id="PS50305"/>
    </source>
</evidence>
<feature type="binding site" evidence="2">
    <location>
        <position position="180"/>
    </location>
    <ligand>
        <name>Zn(2+)</name>
        <dbReference type="ChEBI" id="CHEBI:29105"/>
    </ligand>
</feature>
<feature type="binding site" evidence="2">
    <location>
        <position position="145"/>
    </location>
    <ligand>
        <name>Zn(2+)</name>
        <dbReference type="ChEBI" id="CHEBI:29105"/>
    </ligand>
</feature>